<evidence type="ECO:0000256" key="5">
    <source>
        <dbReference type="ARBA" id="ARBA00074044"/>
    </source>
</evidence>
<dbReference type="Pfam" id="PF00005">
    <property type="entry name" value="ABC_tran"/>
    <property type="match status" value="2"/>
</dbReference>
<dbReference type="Pfam" id="PF12848">
    <property type="entry name" value="ABC_tran_Xtn"/>
    <property type="match status" value="1"/>
</dbReference>
<dbReference type="FunFam" id="3.40.50.300:FF:000070">
    <property type="entry name" value="Putative ABC transporter ATP-binding component"/>
    <property type="match status" value="1"/>
</dbReference>
<comment type="similarity">
    <text evidence="4">Belongs to the ABC transporter superfamily. ABCF family. YbiT subfamily.</text>
</comment>
<dbReference type="GO" id="GO:0016887">
    <property type="term" value="F:ATP hydrolysis activity"/>
    <property type="evidence" value="ECO:0007669"/>
    <property type="project" value="InterPro"/>
</dbReference>
<dbReference type="Gene3D" id="3.40.50.300">
    <property type="entry name" value="P-loop containing nucleotide triphosphate hydrolases"/>
    <property type="match status" value="2"/>
</dbReference>
<proteinExistence type="inferred from homology"/>
<sequence length="535" mass="60622">MVTVQNLTMRFGNRVLFQDINLKLDRHKRYGLIGANGAGKTTFLKILSGQINEYEGEVIIPKQNKVGVLGQNQYAYEDFTIMDAVLYGNRRLYDAIKEKEEIYMSGDFEDDAVNNRLAELETICVEEDPTYEYDVNIAKILENVGIPAEKHNELMSTLDSADKFKVLLAQVLYPKPDVLFLDEPTNNLDIETISWLENELKRHEGTMVVISHDRHFLNAVVTNILDVDYQKIREFTGTYDDWYIAANVMAKQMELDNAKKLKEKEQLEAFVRRFSANASKAKQATSRQKQLEKLNIEEIKPSSRRDPSIVFKPKRVMGDEALNVEHICHAYGDNEVLKDVTFKVNPGEKIAIIGGNGVGKTTLIKIIMEELKPSCGGSVTWGATIESSYFPQDTADIIKGDGTLYDWLRAFDPKREISEIRNCLGRMLFNGEQQEKNVEAISGGEKHRMMLSKMMLEGGNFLVLDEPTNHLDLEAIVALGEALHEFKGNVICVSHDRELLDAFATRIIELHDDHTYTDFQGSYEEFAAAKEAGTL</sequence>
<dbReference type="KEGG" id="ssei:FJR45_03550"/>
<dbReference type="CDD" id="cd03221">
    <property type="entry name" value="ABCF_EF-3"/>
    <property type="match status" value="2"/>
</dbReference>
<dbReference type="PROSITE" id="PS50893">
    <property type="entry name" value="ABC_TRANSPORTER_2"/>
    <property type="match status" value="2"/>
</dbReference>
<protein>
    <recommendedName>
        <fullName evidence="5">Probable ATP-binding protein YbiT</fullName>
    </recommendedName>
</protein>
<dbReference type="InterPro" id="IPR051309">
    <property type="entry name" value="ABCF_ATPase"/>
</dbReference>
<dbReference type="SMART" id="SM00382">
    <property type="entry name" value="AAA"/>
    <property type="match status" value="2"/>
</dbReference>
<dbReference type="InterPro" id="IPR003439">
    <property type="entry name" value="ABC_transporter-like_ATP-bd"/>
</dbReference>
<feature type="domain" description="ABC transporter" evidence="6">
    <location>
        <begin position="322"/>
        <end position="535"/>
    </location>
</feature>
<keyword evidence="2" id="KW-0547">Nucleotide-binding</keyword>
<evidence type="ECO:0000256" key="3">
    <source>
        <dbReference type="ARBA" id="ARBA00022840"/>
    </source>
</evidence>
<dbReference type="PANTHER" id="PTHR42855:SF2">
    <property type="entry name" value="DRUG RESISTANCE ABC TRANSPORTER,ATP-BINDING PROTEIN"/>
    <property type="match status" value="1"/>
</dbReference>
<feature type="domain" description="ABC transporter" evidence="6">
    <location>
        <begin position="2"/>
        <end position="255"/>
    </location>
</feature>
<evidence type="ECO:0000313" key="7">
    <source>
        <dbReference type="EMBL" id="QOP43077.1"/>
    </source>
</evidence>
<keyword evidence="3 7" id="KW-0067">ATP-binding</keyword>
<evidence type="ECO:0000256" key="4">
    <source>
        <dbReference type="ARBA" id="ARBA00061551"/>
    </source>
</evidence>
<reference evidence="7 8" key="1">
    <citation type="submission" date="2019-06" db="EMBL/GenBank/DDBJ databases">
        <title>Sulfurimonas gotlandica sp. nov., a chemoautotrophic and psychrotolerant epsilonproteobacterium isolated from a pelagic redoxcline, and an emended description of the genus Sulfurimonas.</title>
        <authorList>
            <person name="Wang S."/>
            <person name="Jiang L."/>
            <person name="Shao Z."/>
        </authorList>
    </citation>
    <scope>NUCLEOTIDE SEQUENCE [LARGE SCALE GENOMIC DNA]</scope>
    <source>
        <strain evidence="7 8">S2-6</strain>
    </source>
</reference>
<dbReference type="EMBL" id="CP041235">
    <property type="protein sequence ID" value="QOP43077.1"/>
    <property type="molecule type" value="Genomic_DNA"/>
</dbReference>
<dbReference type="InterPro" id="IPR027417">
    <property type="entry name" value="P-loop_NTPase"/>
</dbReference>
<evidence type="ECO:0000259" key="6">
    <source>
        <dbReference type="PROSITE" id="PS50893"/>
    </source>
</evidence>
<name>A0A7M1B000_9BACT</name>
<dbReference type="SUPFAM" id="SSF52540">
    <property type="entry name" value="P-loop containing nucleoside triphosphate hydrolases"/>
    <property type="match status" value="2"/>
</dbReference>
<dbReference type="InterPro" id="IPR032781">
    <property type="entry name" value="ABC_tran_Xtn"/>
</dbReference>
<dbReference type="GO" id="GO:0005524">
    <property type="term" value="F:ATP binding"/>
    <property type="evidence" value="ECO:0007669"/>
    <property type="project" value="UniProtKB-KW"/>
</dbReference>
<gene>
    <name evidence="7" type="ORF">FJR45_03550</name>
</gene>
<dbReference type="PANTHER" id="PTHR42855">
    <property type="entry name" value="ABC TRANSPORTER ATP-BINDING SUBUNIT"/>
    <property type="match status" value="1"/>
</dbReference>
<accession>A0A7M1B000</accession>
<keyword evidence="8" id="KW-1185">Reference proteome</keyword>
<evidence type="ECO:0000256" key="1">
    <source>
        <dbReference type="ARBA" id="ARBA00022737"/>
    </source>
</evidence>
<dbReference type="Proteomes" id="UP000593719">
    <property type="component" value="Chromosome"/>
</dbReference>
<dbReference type="InterPro" id="IPR003593">
    <property type="entry name" value="AAA+_ATPase"/>
</dbReference>
<dbReference type="AlphaFoldDB" id="A0A7M1B000"/>
<organism evidence="7 8">
    <name type="scientific">Sulfurimonas sediminis</name>
    <dbReference type="NCBI Taxonomy" id="2590020"/>
    <lineage>
        <taxon>Bacteria</taxon>
        <taxon>Pseudomonadati</taxon>
        <taxon>Campylobacterota</taxon>
        <taxon>Epsilonproteobacteria</taxon>
        <taxon>Campylobacterales</taxon>
        <taxon>Sulfurimonadaceae</taxon>
        <taxon>Sulfurimonas</taxon>
    </lineage>
</organism>
<evidence type="ECO:0000313" key="8">
    <source>
        <dbReference type="Proteomes" id="UP000593719"/>
    </source>
</evidence>
<dbReference type="FunFam" id="3.40.50.300:FF:000011">
    <property type="entry name" value="Putative ABC transporter ATP-binding component"/>
    <property type="match status" value="1"/>
</dbReference>
<keyword evidence="1" id="KW-0677">Repeat</keyword>
<evidence type="ECO:0000256" key="2">
    <source>
        <dbReference type="ARBA" id="ARBA00022741"/>
    </source>
</evidence>
<dbReference type="RefSeq" id="WP_193151387.1">
    <property type="nucleotide sequence ID" value="NZ_CP041235.1"/>
</dbReference>